<dbReference type="Proteomes" id="UP001142325">
    <property type="component" value="Unassembled WGS sequence"/>
</dbReference>
<reference evidence="2" key="1">
    <citation type="journal article" date="2014" name="Int. J. Syst. Evol. Microbiol.">
        <title>Complete genome sequence of Corynebacterium casei LMG S-19264T (=DSM 44701T), isolated from a smear-ripened cheese.</title>
        <authorList>
            <consortium name="US DOE Joint Genome Institute (JGI-PGF)"/>
            <person name="Walter F."/>
            <person name="Albersmeier A."/>
            <person name="Kalinowski J."/>
            <person name="Ruckert C."/>
        </authorList>
    </citation>
    <scope>NUCLEOTIDE SEQUENCE</scope>
    <source>
        <strain evidence="2">VKM Ac-1958</strain>
    </source>
</reference>
<organism evidence="2 3">
    <name type="scientific">Microbacterium keratanolyticum</name>
    <dbReference type="NCBI Taxonomy" id="67574"/>
    <lineage>
        <taxon>Bacteria</taxon>
        <taxon>Bacillati</taxon>
        <taxon>Actinomycetota</taxon>
        <taxon>Actinomycetes</taxon>
        <taxon>Micrococcales</taxon>
        <taxon>Microbacteriaceae</taxon>
        <taxon>Microbacterium</taxon>
    </lineage>
</organism>
<gene>
    <name evidence="2" type="ORF">GCM10017596_24290</name>
</gene>
<dbReference type="AlphaFoldDB" id="A0A9W6HU56"/>
<keyword evidence="3" id="KW-1185">Reference proteome</keyword>
<comment type="caution">
    <text evidence="2">The sequence shown here is derived from an EMBL/GenBank/DDBJ whole genome shotgun (WGS) entry which is preliminary data.</text>
</comment>
<protein>
    <submittedName>
        <fullName evidence="2">Uncharacterized protein</fullName>
    </submittedName>
</protein>
<dbReference type="EMBL" id="BSET01000002">
    <property type="protein sequence ID" value="GLK02714.1"/>
    <property type="molecule type" value="Genomic_DNA"/>
</dbReference>
<feature type="compositionally biased region" description="Acidic residues" evidence="1">
    <location>
        <begin position="19"/>
        <end position="33"/>
    </location>
</feature>
<reference evidence="2" key="2">
    <citation type="submission" date="2023-01" db="EMBL/GenBank/DDBJ databases">
        <authorList>
            <person name="Sun Q."/>
            <person name="Evtushenko L."/>
        </authorList>
    </citation>
    <scope>NUCLEOTIDE SEQUENCE</scope>
    <source>
        <strain evidence="2">VKM Ac-1958</strain>
    </source>
</reference>
<accession>A0A9W6HU56</accession>
<feature type="region of interest" description="Disordered" evidence="1">
    <location>
        <begin position="1"/>
        <end position="50"/>
    </location>
</feature>
<name>A0A9W6HU56_9MICO</name>
<feature type="compositionally biased region" description="Acidic residues" evidence="1">
    <location>
        <begin position="41"/>
        <end position="50"/>
    </location>
</feature>
<evidence type="ECO:0000313" key="2">
    <source>
        <dbReference type="EMBL" id="GLK02714.1"/>
    </source>
</evidence>
<evidence type="ECO:0000313" key="3">
    <source>
        <dbReference type="Proteomes" id="UP001142325"/>
    </source>
</evidence>
<evidence type="ECO:0000256" key="1">
    <source>
        <dbReference type="SAM" id="MobiDB-lite"/>
    </source>
</evidence>
<sequence>MTDSHTERDDQRAVNAEGTDPDIVTDPDPEEREDQQRNPEERDDDASMES</sequence>
<dbReference type="RefSeq" id="WP_204937556.1">
    <property type="nucleotide sequence ID" value="NZ_BAAAUM010000002.1"/>
</dbReference>
<feature type="compositionally biased region" description="Basic and acidic residues" evidence="1">
    <location>
        <begin position="1"/>
        <end position="12"/>
    </location>
</feature>
<proteinExistence type="predicted"/>